<proteinExistence type="predicted"/>
<keyword evidence="4" id="KW-1185">Reference proteome</keyword>
<feature type="compositionally biased region" description="Polar residues" evidence="1">
    <location>
        <begin position="611"/>
        <end position="624"/>
    </location>
</feature>
<feature type="compositionally biased region" description="Low complexity" evidence="1">
    <location>
        <begin position="181"/>
        <end position="190"/>
    </location>
</feature>
<feature type="compositionally biased region" description="Polar residues" evidence="1">
    <location>
        <begin position="645"/>
        <end position="660"/>
    </location>
</feature>
<dbReference type="eggNOG" id="COG0515">
    <property type="taxonomic scope" value="Bacteria"/>
</dbReference>
<feature type="region of interest" description="Disordered" evidence="1">
    <location>
        <begin position="178"/>
        <end position="201"/>
    </location>
</feature>
<evidence type="ECO:0000259" key="2">
    <source>
        <dbReference type="PROSITE" id="PS50011"/>
    </source>
</evidence>
<dbReference type="SMART" id="SM00220">
    <property type="entry name" value="S_TKc"/>
    <property type="match status" value="1"/>
</dbReference>
<dbReference type="GO" id="GO:0004674">
    <property type="term" value="F:protein serine/threonine kinase activity"/>
    <property type="evidence" value="ECO:0007669"/>
    <property type="project" value="TreeGrafter"/>
</dbReference>
<evidence type="ECO:0000313" key="4">
    <source>
        <dbReference type="Proteomes" id="UP000027997"/>
    </source>
</evidence>
<evidence type="ECO:0000313" key="3">
    <source>
        <dbReference type="EMBL" id="KEI72025.1"/>
    </source>
</evidence>
<dbReference type="GO" id="GO:0005524">
    <property type="term" value="F:ATP binding"/>
    <property type="evidence" value="ECO:0007669"/>
    <property type="project" value="InterPro"/>
</dbReference>
<feature type="region of interest" description="Disordered" evidence="1">
    <location>
        <begin position="214"/>
        <end position="238"/>
    </location>
</feature>
<dbReference type="Pfam" id="PF00069">
    <property type="entry name" value="Pkinase"/>
    <property type="match status" value="1"/>
</dbReference>
<dbReference type="SUPFAM" id="SSF56112">
    <property type="entry name" value="Protein kinase-like (PK-like)"/>
    <property type="match status" value="1"/>
</dbReference>
<dbReference type="PROSITE" id="PS00108">
    <property type="entry name" value="PROTEIN_KINASE_ST"/>
    <property type="match status" value="1"/>
</dbReference>
<name>A0A081KCZ9_9GAMM</name>
<sequence>MIPQSLDHSGSTEVRTLSSRLRQQFSRITCSCFGRSVRSYQVPNPPNLSNLASPQYGLPLSDRSESVFGRLGALHGKQMRIETNPSYQTISHGTPTSERQPYPSQITDLQPLTVNVIEDSYSGGSVNQVFMPESVIAPLDGGFHPRLGQPSPDGASQAQHRYRPANLMLRQRNSADFPAGSCSLSSSGQSTPVTSASNSAPPKRLLVMQRVPVAQAGGSKSHPTSPTQPLSVNTSFQSHSSCPTTPAISWPVQSGSGDLDLAFLQANPNAKYSLSSLLSQVELEKTYSKPELVRMFSLHNDIVVGTGKFTEEMGGVVETRYIPGDFLCVAKPVENSPSGHNEIRVLSKIRHHNIANLVGTFFDDSSQLYVAMENGGKNLKVLIEGSQGDHSLDPENIKMILAQLLIVTDYLTGEGIIHSDLKLDNILYQDGCVKVCDFGLARGLGEEPLLPVLVLPYMPLETLILKDNRPSINPRAEKVDIWSIGCILAELVTRQKLIPLNDNHIQLIAMNDKIIRSGITYEIDLAAKEIKNVLGDDISKLFTDMMQIDPDNRIMASEALERPCIVELIKNLPKAPDIPPSVNVLPQHIPLVNQHLQYQYDDLTSAGGSPDSGSVLSIAENESQPGMVPPRVRHLSTLEEVETPKTGQSDKNASQFTFDNPNPVPKSARRDTTHSIPTLRQIPEPAPALVYSELQYASSEDHIDEGNAA</sequence>
<protein>
    <recommendedName>
        <fullName evidence="2">Protein kinase domain-containing protein</fullName>
    </recommendedName>
</protein>
<feature type="domain" description="Protein kinase" evidence="2">
    <location>
        <begin position="298"/>
        <end position="565"/>
    </location>
</feature>
<dbReference type="STRING" id="305900.GV64_16000"/>
<dbReference type="Proteomes" id="UP000027997">
    <property type="component" value="Unassembled WGS sequence"/>
</dbReference>
<dbReference type="EMBL" id="JOJP01000001">
    <property type="protein sequence ID" value="KEI72025.1"/>
    <property type="molecule type" value="Genomic_DNA"/>
</dbReference>
<dbReference type="PANTHER" id="PTHR44167:SF24">
    <property type="entry name" value="SERINE_THREONINE-PROTEIN KINASE CHK2"/>
    <property type="match status" value="1"/>
</dbReference>
<reference evidence="3 4" key="1">
    <citation type="submission" date="2014-06" db="EMBL/GenBank/DDBJ databases">
        <title>Whole Genome Sequences of Three Symbiotic Endozoicomonas Bacteria.</title>
        <authorList>
            <person name="Neave M.J."/>
            <person name="Apprill A."/>
            <person name="Voolstra C.R."/>
        </authorList>
    </citation>
    <scope>NUCLEOTIDE SEQUENCE [LARGE SCALE GENOMIC DNA]</scope>
    <source>
        <strain evidence="3 4">DSM 22380</strain>
    </source>
</reference>
<dbReference type="Gene3D" id="1.10.510.10">
    <property type="entry name" value="Transferase(Phosphotransferase) domain 1"/>
    <property type="match status" value="1"/>
</dbReference>
<feature type="compositionally biased region" description="Polar residues" evidence="1">
    <location>
        <begin position="191"/>
        <end position="200"/>
    </location>
</feature>
<dbReference type="InterPro" id="IPR000719">
    <property type="entry name" value="Prot_kinase_dom"/>
</dbReference>
<dbReference type="InterPro" id="IPR008271">
    <property type="entry name" value="Ser/Thr_kinase_AS"/>
</dbReference>
<evidence type="ECO:0000256" key="1">
    <source>
        <dbReference type="SAM" id="MobiDB-lite"/>
    </source>
</evidence>
<gene>
    <name evidence="3" type="ORF">GV64_16000</name>
</gene>
<accession>A0A081KCZ9</accession>
<dbReference type="PROSITE" id="PS50011">
    <property type="entry name" value="PROTEIN_KINASE_DOM"/>
    <property type="match status" value="1"/>
</dbReference>
<dbReference type="AlphaFoldDB" id="A0A081KCZ9"/>
<organism evidence="3 4">
    <name type="scientific">Endozoicomonas elysicola</name>
    <dbReference type="NCBI Taxonomy" id="305900"/>
    <lineage>
        <taxon>Bacteria</taxon>
        <taxon>Pseudomonadati</taxon>
        <taxon>Pseudomonadota</taxon>
        <taxon>Gammaproteobacteria</taxon>
        <taxon>Oceanospirillales</taxon>
        <taxon>Endozoicomonadaceae</taxon>
        <taxon>Endozoicomonas</taxon>
    </lineage>
</organism>
<feature type="region of interest" description="Disordered" evidence="1">
    <location>
        <begin position="642"/>
        <end position="684"/>
    </location>
</feature>
<feature type="compositionally biased region" description="Polar residues" evidence="1">
    <location>
        <begin position="221"/>
        <end position="238"/>
    </location>
</feature>
<comment type="caution">
    <text evidence="3">The sequence shown here is derived from an EMBL/GenBank/DDBJ whole genome shotgun (WGS) entry which is preliminary data.</text>
</comment>
<dbReference type="PANTHER" id="PTHR44167">
    <property type="entry name" value="OVARIAN-SPECIFIC SERINE/THREONINE-PROTEIN KINASE LOK-RELATED"/>
    <property type="match status" value="1"/>
</dbReference>
<feature type="region of interest" description="Disordered" evidence="1">
    <location>
        <begin position="602"/>
        <end position="630"/>
    </location>
</feature>
<dbReference type="InterPro" id="IPR011009">
    <property type="entry name" value="Kinase-like_dom_sf"/>
</dbReference>